<organism evidence="1 2">
    <name type="scientific">Diphasiastrum complanatum</name>
    <name type="common">Issler's clubmoss</name>
    <name type="synonym">Lycopodium complanatum</name>
    <dbReference type="NCBI Taxonomy" id="34168"/>
    <lineage>
        <taxon>Eukaryota</taxon>
        <taxon>Viridiplantae</taxon>
        <taxon>Streptophyta</taxon>
        <taxon>Embryophyta</taxon>
        <taxon>Tracheophyta</taxon>
        <taxon>Lycopodiopsida</taxon>
        <taxon>Lycopodiales</taxon>
        <taxon>Lycopodiaceae</taxon>
        <taxon>Lycopodioideae</taxon>
        <taxon>Diphasiastrum</taxon>
    </lineage>
</organism>
<gene>
    <name evidence="1" type="ORF">O6H91_04G073400</name>
</gene>
<dbReference type="Proteomes" id="UP001162992">
    <property type="component" value="Chromosome 4"/>
</dbReference>
<proteinExistence type="predicted"/>
<reference evidence="2" key="1">
    <citation type="journal article" date="2024" name="Proc. Natl. Acad. Sci. U.S.A.">
        <title>Extraordinary preservation of gene collinearity over three hundred million years revealed in homosporous lycophytes.</title>
        <authorList>
            <person name="Li C."/>
            <person name="Wickell D."/>
            <person name="Kuo L.Y."/>
            <person name="Chen X."/>
            <person name="Nie B."/>
            <person name="Liao X."/>
            <person name="Peng D."/>
            <person name="Ji J."/>
            <person name="Jenkins J."/>
            <person name="Williams M."/>
            <person name="Shu S."/>
            <person name="Plott C."/>
            <person name="Barry K."/>
            <person name="Rajasekar S."/>
            <person name="Grimwood J."/>
            <person name="Han X."/>
            <person name="Sun S."/>
            <person name="Hou Z."/>
            <person name="He W."/>
            <person name="Dai G."/>
            <person name="Sun C."/>
            <person name="Schmutz J."/>
            <person name="Leebens-Mack J.H."/>
            <person name="Li F.W."/>
            <person name="Wang L."/>
        </authorList>
    </citation>
    <scope>NUCLEOTIDE SEQUENCE [LARGE SCALE GENOMIC DNA]</scope>
    <source>
        <strain evidence="2">cv. PW_Plant_1</strain>
    </source>
</reference>
<protein>
    <submittedName>
        <fullName evidence="1">Uncharacterized protein</fullName>
    </submittedName>
</protein>
<accession>A0ACC2DY67</accession>
<sequence length="320" mass="36718">MGNFKDVTEIFKEAVRVAASKETFDEVKMAKVSSSLIMPKTLPQSSFTKTALQIMKHIKTMHAFVLEHRKDYLDRQRSTDQDRDNIEHEFGLFVKACRDHIDALKDCIGAGEEKPQSSTWLRKLGKSNTNADLVAHQHGIVLMLSERLHTVTAYFDRLRSIRFQESIDKRIPKRRHGLQRLEASSSQIEFTSDSGTSLQEWEVSSHDNTPEAFSFKQDMLDEETRALQAELINLMDTVQETERKMLEMSALNHLFSSHVLQQAQQIEVLYLQAVEASQNVDKGNKELSQAIDRNSSSRLFIILFLTVLPLSLLFLDWYNG</sequence>
<keyword evidence="2" id="KW-1185">Reference proteome</keyword>
<dbReference type="EMBL" id="CM055095">
    <property type="protein sequence ID" value="KAJ7559189.1"/>
    <property type="molecule type" value="Genomic_DNA"/>
</dbReference>
<evidence type="ECO:0000313" key="2">
    <source>
        <dbReference type="Proteomes" id="UP001162992"/>
    </source>
</evidence>
<comment type="caution">
    <text evidence="1">The sequence shown here is derived from an EMBL/GenBank/DDBJ whole genome shotgun (WGS) entry which is preliminary data.</text>
</comment>
<evidence type="ECO:0000313" key="1">
    <source>
        <dbReference type="EMBL" id="KAJ7559189.1"/>
    </source>
</evidence>
<name>A0ACC2DY67_DIPCM</name>